<dbReference type="PROSITE" id="PS50109">
    <property type="entry name" value="HIS_KIN"/>
    <property type="match status" value="1"/>
</dbReference>
<feature type="region of interest" description="Disordered" evidence="5">
    <location>
        <begin position="717"/>
        <end position="752"/>
    </location>
</feature>
<keyword evidence="4 7" id="KW-0418">Kinase</keyword>
<feature type="domain" description="Histidine kinase" evidence="6">
    <location>
        <begin position="1115"/>
        <end position="1336"/>
    </location>
</feature>
<feature type="compositionally biased region" description="Low complexity" evidence="5">
    <location>
        <begin position="335"/>
        <end position="344"/>
    </location>
</feature>
<proteinExistence type="predicted"/>
<dbReference type="PANTHER" id="PTHR43047">
    <property type="entry name" value="TWO-COMPONENT HISTIDINE PROTEIN KINASE"/>
    <property type="match status" value="1"/>
</dbReference>
<dbReference type="SUPFAM" id="SSF55874">
    <property type="entry name" value="ATPase domain of HSP90 chaperone/DNA topoisomerase II/histidine kinase"/>
    <property type="match status" value="1"/>
</dbReference>
<evidence type="ECO:0000313" key="8">
    <source>
        <dbReference type="Proteomes" id="UP001294412"/>
    </source>
</evidence>
<feature type="compositionally biased region" description="Basic and acidic residues" evidence="5">
    <location>
        <begin position="224"/>
        <end position="238"/>
    </location>
</feature>
<evidence type="ECO:0000256" key="5">
    <source>
        <dbReference type="SAM" id="MobiDB-lite"/>
    </source>
</evidence>
<dbReference type="RefSeq" id="WP_322186175.1">
    <property type="nucleotide sequence ID" value="NZ_JAXLPB010000002.1"/>
</dbReference>
<dbReference type="InterPro" id="IPR035965">
    <property type="entry name" value="PAS-like_dom_sf"/>
</dbReference>
<feature type="compositionally biased region" description="Polar residues" evidence="5">
    <location>
        <begin position="449"/>
        <end position="459"/>
    </location>
</feature>
<accession>A0ABU5I1K7</accession>
<dbReference type="SUPFAM" id="SSF55785">
    <property type="entry name" value="PYP-like sensor domain (PAS domain)"/>
    <property type="match status" value="2"/>
</dbReference>
<dbReference type="Pfam" id="PF00512">
    <property type="entry name" value="HisKA"/>
    <property type="match status" value="1"/>
</dbReference>
<dbReference type="SMART" id="SM00387">
    <property type="entry name" value="HATPase_c"/>
    <property type="match status" value="1"/>
</dbReference>
<dbReference type="InterPro" id="IPR000014">
    <property type="entry name" value="PAS"/>
</dbReference>
<dbReference type="Pfam" id="PF02518">
    <property type="entry name" value="HATPase_c"/>
    <property type="match status" value="1"/>
</dbReference>
<name>A0ABU5I1K7_9HYPH</name>
<dbReference type="Proteomes" id="UP001294412">
    <property type="component" value="Unassembled WGS sequence"/>
</dbReference>
<dbReference type="Gene3D" id="1.10.287.130">
    <property type="match status" value="1"/>
</dbReference>
<evidence type="ECO:0000256" key="4">
    <source>
        <dbReference type="ARBA" id="ARBA00022777"/>
    </source>
</evidence>
<dbReference type="SMART" id="SM00388">
    <property type="entry name" value="HisKA"/>
    <property type="match status" value="1"/>
</dbReference>
<feature type="compositionally biased region" description="Basic and acidic residues" evidence="5">
    <location>
        <begin position="249"/>
        <end position="282"/>
    </location>
</feature>
<feature type="region of interest" description="Disordered" evidence="5">
    <location>
        <begin position="411"/>
        <end position="488"/>
    </location>
</feature>
<dbReference type="Pfam" id="PF08448">
    <property type="entry name" value="PAS_4"/>
    <property type="match status" value="1"/>
</dbReference>
<evidence type="ECO:0000256" key="3">
    <source>
        <dbReference type="ARBA" id="ARBA00022679"/>
    </source>
</evidence>
<dbReference type="EMBL" id="JAXLPB010000002">
    <property type="protein sequence ID" value="MDY8108699.1"/>
    <property type="molecule type" value="Genomic_DNA"/>
</dbReference>
<feature type="region of interest" description="Disordered" evidence="5">
    <location>
        <begin position="208"/>
        <end position="282"/>
    </location>
</feature>
<dbReference type="SUPFAM" id="SSF47384">
    <property type="entry name" value="Homodimeric domain of signal transducing histidine kinase"/>
    <property type="match status" value="1"/>
</dbReference>
<dbReference type="SMART" id="SM00091">
    <property type="entry name" value="PAS"/>
    <property type="match status" value="2"/>
</dbReference>
<comment type="catalytic activity">
    <reaction evidence="1">
        <text>ATP + protein L-histidine = ADP + protein N-phospho-L-histidine.</text>
        <dbReference type="EC" id="2.7.13.3"/>
    </reaction>
</comment>
<dbReference type="CDD" id="cd00075">
    <property type="entry name" value="HATPase"/>
    <property type="match status" value="1"/>
</dbReference>
<feature type="compositionally biased region" description="Basic and acidic residues" evidence="5">
    <location>
        <begin position="812"/>
        <end position="821"/>
    </location>
</feature>
<keyword evidence="8" id="KW-1185">Reference proteome</keyword>
<dbReference type="InterPro" id="IPR036097">
    <property type="entry name" value="HisK_dim/P_sf"/>
</dbReference>
<keyword evidence="3" id="KW-0808">Transferase</keyword>
<evidence type="ECO:0000313" key="7">
    <source>
        <dbReference type="EMBL" id="MDY8108699.1"/>
    </source>
</evidence>
<protein>
    <recommendedName>
        <fullName evidence="2">histidine kinase</fullName>
        <ecNumber evidence="2">2.7.13.3</ecNumber>
    </recommendedName>
</protein>
<dbReference type="InterPro" id="IPR005467">
    <property type="entry name" value="His_kinase_dom"/>
</dbReference>
<dbReference type="GO" id="GO:0016301">
    <property type="term" value="F:kinase activity"/>
    <property type="evidence" value="ECO:0007669"/>
    <property type="project" value="UniProtKB-KW"/>
</dbReference>
<evidence type="ECO:0000259" key="6">
    <source>
        <dbReference type="PROSITE" id="PS50109"/>
    </source>
</evidence>
<feature type="region of interest" description="Disordered" evidence="5">
    <location>
        <begin position="319"/>
        <end position="386"/>
    </location>
</feature>
<dbReference type="InterPro" id="IPR003661">
    <property type="entry name" value="HisK_dim/P_dom"/>
</dbReference>
<dbReference type="InterPro" id="IPR036890">
    <property type="entry name" value="HATPase_C_sf"/>
</dbReference>
<dbReference type="EC" id="2.7.13.3" evidence="2"/>
<evidence type="ECO:0000256" key="2">
    <source>
        <dbReference type="ARBA" id="ARBA00012438"/>
    </source>
</evidence>
<dbReference type="PANTHER" id="PTHR43047:SF72">
    <property type="entry name" value="OSMOSENSING HISTIDINE PROTEIN KINASE SLN1"/>
    <property type="match status" value="1"/>
</dbReference>
<dbReference type="Gene3D" id="3.30.565.10">
    <property type="entry name" value="Histidine kinase-like ATPase, C-terminal domain"/>
    <property type="match status" value="1"/>
</dbReference>
<evidence type="ECO:0000256" key="1">
    <source>
        <dbReference type="ARBA" id="ARBA00000085"/>
    </source>
</evidence>
<comment type="caution">
    <text evidence="7">The sequence shown here is derived from an EMBL/GenBank/DDBJ whole genome shotgun (WGS) entry which is preliminary data.</text>
</comment>
<sequence>MILGDLTRDDLPDTLVLMACRSVVEARRSGSACLALRPDLSAIVWANVDAAARFGIAPGPQREGGCALADDIAAALDPAAMAGVLHRGASAGSAFKAERLAIGDKGRTLVLVSFEAAGAQGSGHEAQRALADIGDQPIAIWTSDRSWFDAGFGETRQVYMEDLYDLKDGEALFDGAFLPGGEPIGLMKLTRRMIAVWRRDRGGFAVFDLAGDGGTGDDAAAPRADADRAEDAMVHRDAALQAPPAGAPRGHDESNHDDPGHDDPGHDDPGHDGPRQDDPGRNEASFAHEIEALKSVGGSLLTAAGAALGGAVLERIAGDRDRDGNAPSRSEAGADDAATAAMADVEPVPGDRDGSARGTADPARGPEADNAPQPGSPSGEGASETALRVPPIMAFLGAGIGAAAAFAFAQKEAGASGEGAGETDVDPAADRSPGPLDADPVAGDPAPSRTRSNWGSTPVSVPAPKTAEDGPANGSGPDRASACDDAGTVEDTGRAGAGEFRLATAGDFNRPVTRPDGIVSDGIVSDEIGSDWIEPDGADRADTAVVSDEDGPAVNFRPDLDGEPARFVWRLDHEGRFQTLSPELSETVGPRAADVIGVHFADMADAFDLDPSGEVAELLARRDTWSDRTVFWPVEGTDRRIPIDLAALPVYSRDRSFDGFRGFGVARPRDGESDPNAFGQMLASGRTVREIVADAAVATADDLSAFAAEAAAPGDGDGVGAAFTSSDPAEGPDAGHGSGEDRDGVVRLSQRRRRRDALLSADEAAAFRTIGVALSGATGNEKLESAIQTAKQKIALFGGKLPAASPEPGQSGDRDEVRDESAAGTGASARLDARVAADLVAYYGRLPVPILVQNGDRTVYTNDEFADLTGYRDAGALSAAGGLDHLFDESAAGEGVRLRRANGKTIDVRARMQRIVMQARSFLVISFFATPRLTVAGLGETSRDAVPAEGEPAVKADAARLSTLAASVETAGSAVLLLDPEGRVEAANARASSLFAETNAPADGTGRAPPLGRAFTDLFESTSRERARDLVRAAASEGEAASGTAAFDLDVRGREGAVKLLAAMAEPLETGGWCVILRDRAGADAATERAGGGNDRIDAGRAEDESLRKTHFLAAVAHEIRTPMTAILGFSDAIESEAFGPIGNPRYLDYISDIKRSGRHVLDLVNDLLDLSKAESGKLELDFGAVALNQVAGEVVSMMQPVAGSARIVLRSNLPPSVPPVIADARSIRQIITNLIQNAISYTPTGGQIILSSQYREDGGVTLKCRDNGVGMSETELEIAKSPYGRVKNAGGRGSVGTGLGLPLAHAMAEANGAELVIESSPHGGTVVELRFAPEQVIAD</sequence>
<reference evidence="7 8" key="1">
    <citation type="submission" date="2023-12" db="EMBL/GenBank/DDBJ databases">
        <title>Description of Novel Strain Fulvimarina sp. 2208YS6-2-32 isolated from Uroteuthis (Photololigo) edulis.</title>
        <authorList>
            <person name="Park J.-S."/>
        </authorList>
    </citation>
    <scope>NUCLEOTIDE SEQUENCE [LARGE SCALE GENOMIC DNA]</scope>
    <source>
        <strain evidence="7 8">2208YS6-2-32</strain>
    </source>
</reference>
<dbReference type="InterPro" id="IPR003594">
    <property type="entry name" value="HATPase_dom"/>
</dbReference>
<feature type="region of interest" description="Disordered" evidence="5">
    <location>
        <begin position="800"/>
        <end position="825"/>
    </location>
</feature>
<dbReference type="InterPro" id="IPR013656">
    <property type="entry name" value="PAS_4"/>
</dbReference>
<gene>
    <name evidence="7" type="ORF">U0C82_05965</name>
</gene>
<dbReference type="CDD" id="cd00082">
    <property type="entry name" value="HisKA"/>
    <property type="match status" value="1"/>
</dbReference>
<dbReference type="Gene3D" id="3.30.450.20">
    <property type="entry name" value="PAS domain"/>
    <property type="match status" value="1"/>
</dbReference>
<organism evidence="7 8">
    <name type="scientific">Fulvimarina uroteuthidis</name>
    <dbReference type="NCBI Taxonomy" id="3098149"/>
    <lineage>
        <taxon>Bacteria</taxon>
        <taxon>Pseudomonadati</taxon>
        <taxon>Pseudomonadota</taxon>
        <taxon>Alphaproteobacteria</taxon>
        <taxon>Hyphomicrobiales</taxon>
        <taxon>Aurantimonadaceae</taxon>
        <taxon>Fulvimarina</taxon>
    </lineage>
</organism>